<dbReference type="Proteomes" id="UP000198304">
    <property type="component" value="Unassembled WGS sequence"/>
</dbReference>
<reference evidence="1 2" key="1">
    <citation type="submission" date="2017-06" db="EMBL/GenBank/DDBJ databases">
        <authorList>
            <person name="Kim H.J."/>
            <person name="Triplett B.A."/>
        </authorList>
    </citation>
    <scope>NUCLEOTIDE SEQUENCE [LARGE SCALE GENOMIC DNA]</scope>
    <source>
        <strain evidence="1 2">SCA</strain>
    </source>
</reference>
<protein>
    <submittedName>
        <fullName evidence="1">Uncharacterized protein</fullName>
    </submittedName>
</protein>
<dbReference type="RefSeq" id="WP_089282825.1">
    <property type="nucleotide sequence ID" value="NZ_FZOJ01000008.1"/>
</dbReference>
<dbReference type="EMBL" id="FZOJ01000008">
    <property type="protein sequence ID" value="SNS36263.1"/>
    <property type="molecule type" value="Genomic_DNA"/>
</dbReference>
<dbReference type="AlphaFoldDB" id="A0A239DX43"/>
<name>A0A239DX43_9FIRM</name>
<sequence>MKDIKVNLFVGDILFEDLPKEEQKEFSQKVSSIYAEQLFEKLIQLINNRDPKAKEYYEELCKCIVKN</sequence>
<evidence type="ECO:0000313" key="2">
    <source>
        <dbReference type="Proteomes" id="UP000198304"/>
    </source>
</evidence>
<organism evidence="1 2">
    <name type="scientific">Anaerovirgula multivorans</name>
    <dbReference type="NCBI Taxonomy" id="312168"/>
    <lineage>
        <taxon>Bacteria</taxon>
        <taxon>Bacillati</taxon>
        <taxon>Bacillota</taxon>
        <taxon>Clostridia</taxon>
        <taxon>Peptostreptococcales</taxon>
        <taxon>Natronincolaceae</taxon>
        <taxon>Anaerovirgula</taxon>
    </lineage>
</organism>
<keyword evidence="2" id="KW-1185">Reference proteome</keyword>
<evidence type="ECO:0000313" key="1">
    <source>
        <dbReference type="EMBL" id="SNS36263.1"/>
    </source>
</evidence>
<accession>A0A239DX43</accession>
<proteinExistence type="predicted"/>
<gene>
    <name evidence="1" type="ORF">SAMN05446037_1008153</name>
</gene>
<dbReference type="OrthoDB" id="2086557at2"/>